<evidence type="ECO:0000256" key="3">
    <source>
        <dbReference type="ARBA" id="ARBA00043995"/>
    </source>
</evidence>
<dbReference type="InterPro" id="IPR011910">
    <property type="entry name" value="RfaF"/>
</dbReference>
<proteinExistence type="inferred from homology"/>
<keyword evidence="1" id="KW-0328">Glycosyltransferase</keyword>
<dbReference type="Gene3D" id="3.40.50.2000">
    <property type="entry name" value="Glycogen Phosphorylase B"/>
    <property type="match status" value="2"/>
</dbReference>
<sequence length="331" mass="35825">MKRLIIGPAWVGDMVMAQALARRLRRLDRAGSVHMMAPAATFPLIAHMPEIDRGWLLDIAHGRLHLHKRWQLAGSLRSERFDEAIILPRSFKSALVPFLAGIPRRVGMIGEMRYGLINVALPAASANRRTVDEFVRFAGASDLAEDERPRLRAGHEATASIARLDLHNDRKLVVLCPGAEYGPAKRWPAYHFAGLAGLLAQRGIASIIVGGAKERALGQEITAGLEPGLVHDLTGQTTLAEVIGLLARADVVVSNDSGLMHIAAALDRPLIALFGSSSPERTPPLSPHAHILSTDISCRPCFKRDCPLGHTDCLVKLDVARVAAAVLDRLA</sequence>
<evidence type="ECO:0000256" key="2">
    <source>
        <dbReference type="ARBA" id="ARBA00022679"/>
    </source>
</evidence>
<evidence type="ECO:0000313" key="6">
    <source>
        <dbReference type="EMBL" id="OQW51679.1"/>
    </source>
</evidence>
<evidence type="ECO:0000256" key="1">
    <source>
        <dbReference type="ARBA" id="ARBA00022676"/>
    </source>
</evidence>
<dbReference type="NCBIfam" id="TIGR02195">
    <property type="entry name" value="heptsyl_trn_II"/>
    <property type="match status" value="1"/>
</dbReference>
<dbReference type="PANTHER" id="PTHR30160:SF7">
    <property type="entry name" value="ADP-HEPTOSE--LPS HEPTOSYLTRANSFERASE 2"/>
    <property type="match status" value="1"/>
</dbReference>
<gene>
    <name evidence="6" type="ORF">A4S15_10690</name>
</gene>
<comment type="similarity">
    <text evidence="3">Belongs to the glycosyltransferase 9 family.</text>
</comment>
<dbReference type="InterPro" id="IPR051199">
    <property type="entry name" value="LPS_LOS_Heptosyltrfase"/>
</dbReference>
<dbReference type="STRING" id="1827387.A4S15_10690"/>
<dbReference type="GO" id="GO:0005829">
    <property type="term" value="C:cytosol"/>
    <property type="evidence" value="ECO:0007669"/>
    <property type="project" value="TreeGrafter"/>
</dbReference>
<evidence type="ECO:0000313" key="7">
    <source>
        <dbReference type="Proteomes" id="UP000192872"/>
    </source>
</evidence>
<dbReference type="PANTHER" id="PTHR30160">
    <property type="entry name" value="TETRAACYLDISACCHARIDE 4'-KINASE-RELATED"/>
    <property type="match status" value="1"/>
</dbReference>
<comment type="catalytic activity">
    <reaction evidence="5">
        <text>an L-alpha-D-Hep-(1-&gt;5)-[alpha-Kdo-(2-&gt;4)]-alpha-Kdo-(2-&gt;6)-lipid A + ADP-L-glycero-beta-D-manno-heptose = an L-alpha-D-Hep-(1-&gt;3)-L-alpha-D-Hep-(1-&gt;5)-[alpha-Kdo-(2-&gt;4)]-alpha-Kdo-(2-&gt;6)-lipid A + ADP + H(+)</text>
        <dbReference type="Rhea" id="RHEA:74071"/>
        <dbReference type="ChEBI" id="CHEBI:15378"/>
        <dbReference type="ChEBI" id="CHEBI:61506"/>
        <dbReference type="ChEBI" id="CHEBI:193068"/>
        <dbReference type="ChEBI" id="CHEBI:193069"/>
        <dbReference type="ChEBI" id="CHEBI:456216"/>
        <dbReference type="EC" id="2.4.99.24"/>
    </reaction>
</comment>
<dbReference type="GO" id="GO:0008713">
    <property type="term" value="F:ADP-heptose-lipopolysaccharide heptosyltransferase activity"/>
    <property type="evidence" value="ECO:0007669"/>
    <property type="project" value="UniProtKB-EC"/>
</dbReference>
<dbReference type="EC" id="2.4.99.24" evidence="4"/>
<dbReference type="AlphaFoldDB" id="A0A1W9HW86"/>
<dbReference type="SUPFAM" id="SSF53756">
    <property type="entry name" value="UDP-Glycosyltransferase/glycogen phosphorylase"/>
    <property type="match status" value="1"/>
</dbReference>
<dbReference type="GO" id="GO:0009244">
    <property type="term" value="P:lipopolysaccharide core region biosynthetic process"/>
    <property type="evidence" value="ECO:0007669"/>
    <property type="project" value="TreeGrafter"/>
</dbReference>
<dbReference type="Pfam" id="PF01075">
    <property type="entry name" value="Glyco_transf_9"/>
    <property type="match status" value="1"/>
</dbReference>
<dbReference type="Proteomes" id="UP000192872">
    <property type="component" value="Unassembled WGS sequence"/>
</dbReference>
<protein>
    <recommendedName>
        <fullName evidence="4">lipopolysaccharide heptosyltransferase II</fullName>
        <ecNumber evidence="4">2.4.99.24</ecNumber>
    </recommendedName>
</protein>
<keyword evidence="2" id="KW-0808">Transferase</keyword>
<evidence type="ECO:0000256" key="5">
    <source>
        <dbReference type="ARBA" id="ARBA00047503"/>
    </source>
</evidence>
<organism evidence="6 7">
    <name type="scientific">Candidatus Raskinella chloraquaticus</name>
    <dbReference type="NCBI Taxonomy" id="1951219"/>
    <lineage>
        <taxon>Bacteria</taxon>
        <taxon>Pseudomonadati</taxon>
        <taxon>Pseudomonadota</taxon>
        <taxon>Alphaproteobacteria</taxon>
        <taxon>Hyphomicrobiales</taxon>
        <taxon>Phreatobacteraceae</taxon>
        <taxon>Candidatus Raskinella</taxon>
    </lineage>
</organism>
<evidence type="ECO:0000256" key="4">
    <source>
        <dbReference type="ARBA" id="ARBA00044042"/>
    </source>
</evidence>
<dbReference type="CDD" id="cd03789">
    <property type="entry name" value="GT9_LPS_heptosyltransferase"/>
    <property type="match status" value="1"/>
</dbReference>
<accession>A0A1W9HW86</accession>
<dbReference type="FunFam" id="3.40.50.2000:FF:000023">
    <property type="entry name" value="ADP-heptose--LPS heptosyltransferase II"/>
    <property type="match status" value="1"/>
</dbReference>
<dbReference type="RefSeq" id="WP_376802014.1">
    <property type="nucleotide sequence ID" value="NZ_DBNB01000034.1"/>
</dbReference>
<name>A0A1W9HW86_9HYPH</name>
<dbReference type="EMBL" id="LWDL01000018">
    <property type="protein sequence ID" value="OQW51679.1"/>
    <property type="molecule type" value="Genomic_DNA"/>
</dbReference>
<dbReference type="InterPro" id="IPR002201">
    <property type="entry name" value="Glyco_trans_9"/>
</dbReference>
<reference evidence="6 7" key="1">
    <citation type="journal article" date="2017" name="Water Res.">
        <title>Comammox in drinking water systems.</title>
        <authorList>
            <person name="Wang Y."/>
            <person name="Ma L."/>
            <person name="Mao Y."/>
            <person name="Jiang X."/>
            <person name="Xia Y."/>
            <person name="Yu K."/>
            <person name="Li B."/>
            <person name="Zhang T."/>
        </authorList>
    </citation>
    <scope>NUCLEOTIDE SEQUENCE [LARGE SCALE GENOMIC DNA]</scope>
    <source>
        <strain evidence="6">SG_bin8</strain>
    </source>
</reference>
<comment type="caution">
    <text evidence="6">The sequence shown here is derived from an EMBL/GenBank/DDBJ whole genome shotgun (WGS) entry which is preliminary data.</text>
</comment>